<name>A0AAE1SLH9_9SOLA</name>
<evidence type="ECO:0000313" key="1">
    <source>
        <dbReference type="EMBL" id="KAK4371836.1"/>
    </source>
</evidence>
<proteinExistence type="predicted"/>
<dbReference type="PANTHER" id="PTHR45786">
    <property type="entry name" value="DNA BINDING PROTEIN-LIKE"/>
    <property type="match status" value="1"/>
</dbReference>
<dbReference type="EMBL" id="JAVYJV010000004">
    <property type="protein sequence ID" value="KAK4371836.1"/>
    <property type="molecule type" value="Genomic_DNA"/>
</dbReference>
<accession>A0AAE1SLH9</accession>
<evidence type="ECO:0000313" key="2">
    <source>
        <dbReference type="Proteomes" id="UP001291623"/>
    </source>
</evidence>
<sequence length="151" mass="17575">MDENPYGQFFKQLKDHSTFQNLQLRIAANATLDQRVYNSPSIDQVAAIWIDGNNANILFEREIVVHEHSGNRHRVKHYYGCYDPLQYPMLFPKGEGGWHQGIRKHRNAYEQTAHRSHTTRGNQNPTFTSADQIFAHEDQGNVFLLRKEIIP</sequence>
<dbReference type="AlphaFoldDB" id="A0AAE1SLH9"/>
<dbReference type="PANTHER" id="PTHR45786:SF75">
    <property type="entry name" value="ATP-DEPENDENT DNA HELICASE"/>
    <property type="match status" value="1"/>
</dbReference>
<reference evidence="1" key="1">
    <citation type="submission" date="2023-12" db="EMBL/GenBank/DDBJ databases">
        <title>Genome assembly of Anisodus tanguticus.</title>
        <authorList>
            <person name="Wang Y.-J."/>
        </authorList>
    </citation>
    <scope>NUCLEOTIDE SEQUENCE</scope>
    <source>
        <strain evidence="1">KB-2021</strain>
        <tissue evidence="1">Leaf</tissue>
    </source>
</reference>
<gene>
    <name evidence="1" type="ORF">RND71_007220</name>
</gene>
<keyword evidence="2" id="KW-1185">Reference proteome</keyword>
<comment type="caution">
    <text evidence="1">The sequence shown here is derived from an EMBL/GenBank/DDBJ whole genome shotgun (WGS) entry which is preliminary data.</text>
</comment>
<protein>
    <submittedName>
        <fullName evidence="1">Uncharacterized protein</fullName>
    </submittedName>
</protein>
<organism evidence="1 2">
    <name type="scientific">Anisodus tanguticus</name>
    <dbReference type="NCBI Taxonomy" id="243964"/>
    <lineage>
        <taxon>Eukaryota</taxon>
        <taxon>Viridiplantae</taxon>
        <taxon>Streptophyta</taxon>
        <taxon>Embryophyta</taxon>
        <taxon>Tracheophyta</taxon>
        <taxon>Spermatophyta</taxon>
        <taxon>Magnoliopsida</taxon>
        <taxon>eudicotyledons</taxon>
        <taxon>Gunneridae</taxon>
        <taxon>Pentapetalae</taxon>
        <taxon>asterids</taxon>
        <taxon>lamiids</taxon>
        <taxon>Solanales</taxon>
        <taxon>Solanaceae</taxon>
        <taxon>Solanoideae</taxon>
        <taxon>Hyoscyameae</taxon>
        <taxon>Anisodus</taxon>
    </lineage>
</organism>
<dbReference type="Proteomes" id="UP001291623">
    <property type="component" value="Unassembled WGS sequence"/>
</dbReference>